<proteinExistence type="predicted"/>
<feature type="compositionally biased region" description="Gly residues" evidence="1">
    <location>
        <begin position="73"/>
        <end position="83"/>
    </location>
</feature>
<feature type="compositionally biased region" description="Pro residues" evidence="1">
    <location>
        <begin position="334"/>
        <end position="343"/>
    </location>
</feature>
<feature type="region of interest" description="Disordered" evidence="1">
    <location>
        <begin position="1"/>
        <end position="152"/>
    </location>
</feature>
<name>A0A6J4UX51_9BACT</name>
<feature type="compositionally biased region" description="Basic and acidic residues" evidence="1">
    <location>
        <begin position="111"/>
        <end position="128"/>
    </location>
</feature>
<feature type="compositionally biased region" description="Low complexity" evidence="1">
    <location>
        <begin position="344"/>
        <end position="355"/>
    </location>
</feature>
<dbReference type="Gene3D" id="3.90.1200.10">
    <property type="match status" value="1"/>
</dbReference>
<dbReference type="EMBL" id="CADCWL010000073">
    <property type="protein sequence ID" value="CAA9560512.1"/>
    <property type="molecule type" value="Genomic_DNA"/>
</dbReference>
<dbReference type="InterPro" id="IPR011009">
    <property type="entry name" value="Kinase-like_dom_sf"/>
</dbReference>
<evidence type="ECO:0000313" key="2">
    <source>
        <dbReference type="EMBL" id="CAA9560512.1"/>
    </source>
</evidence>
<organism evidence="2">
    <name type="scientific">uncultured Thermomicrobiales bacterium</name>
    <dbReference type="NCBI Taxonomy" id="1645740"/>
    <lineage>
        <taxon>Bacteria</taxon>
        <taxon>Pseudomonadati</taxon>
        <taxon>Thermomicrobiota</taxon>
        <taxon>Thermomicrobia</taxon>
        <taxon>Thermomicrobiales</taxon>
        <taxon>environmental samples</taxon>
    </lineage>
</organism>
<feature type="compositionally biased region" description="Basic and acidic residues" evidence="1">
    <location>
        <begin position="8"/>
        <end position="20"/>
    </location>
</feature>
<accession>A0A6J4UX51</accession>
<feature type="compositionally biased region" description="Basic residues" evidence="1">
    <location>
        <begin position="100"/>
        <end position="109"/>
    </location>
</feature>
<gene>
    <name evidence="2" type="ORF">AVDCRST_MAG19-1759</name>
</gene>
<dbReference type="SUPFAM" id="SSF56112">
    <property type="entry name" value="Protein kinase-like (PK-like)"/>
    <property type="match status" value="1"/>
</dbReference>
<reference evidence="2" key="1">
    <citation type="submission" date="2020-02" db="EMBL/GenBank/DDBJ databases">
        <authorList>
            <person name="Meier V. D."/>
        </authorList>
    </citation>
    <scope>NUCLEOTIDE SEQUENCE</scope>
    <source>
        <strain evidence="2">AVDCRST_MAG19</strain>
    </source>
</reference>
<dbReference type="AlphaFoldDB" id="A0A6J4UX51"/>
<sequence>MSGRGRRRAEEARTGGDGRGRPRSARGPQHRGPAGPGHRTGRRGAGAGRGLDAGLPRPTGPPWRRDLLSAGRRGVGGEPRPGGAGPPPAAGARGAGAGGRRLRPARCHARPLGDGDDRGAGRPACPDRRGRRSPVGPSSGGARPGPDQRSRRRRLRLDQAGRLAAVLSTHHAFALREPPERLHRLRGVLRDDTVRAIRRAVADRDAWIGAEQARLAHGDLDATHDFQHEGRYAGIIDFGEIRGADRHDALGHFALHEGKTLPRPVLPFLLEGYRDVVPRSAEEERRLHLWAVLIGVQALAQSLDHPRGAYPEHLTGVIRRNLAILRARDGARPPGSPRPPAHAPPARNASPPSRV</sequence>
<evidence type="ECO:0008006" key="3">
    <source>
        <dbReference type="Google" id="ProtNLM"/>
    </source>
</evidence>
<protein>
    <recommendedName>
        <fullName evidence="3">Aminoglycoside phosphotransferase domain-containing protein</fullName>
    </recommendedName>
</protein>
<evidence type="ECO:0000256" key="1">
    <source>
        <dbReference type="SAM" id="MobiDB-lite"/>
    </source>
</evidence>
<feature type="region of interest" description="Disordered" evidence="1">
    <location>
        <begin position="329"/>
        <end position="355"/>
    </location>
</feature>